<dbReference type="AlphaFoldDB" id="A0AAV0Y3J3"/>
<dbReference type="Proteomes" id="UP001160148">
    <property type="component" value="Unassembled WGS sequence"/>
</dbReference>
<accession>A0AAV0Y3J3</accession>
<proteinExistence type="predicted"/>
<name>A0AAV0Y3J3_9HEMI</name>
<organism evidence="1 2">
    <name type="scientific">Macrosiphum euphorbiae</name>
    <name type="common">potato aphid</name>
    <dbReference type="NCBI Taxonomy" id="13131"/>
    <lineage>
        <taxon>Eukaryota</taxon>
        <taxon>Metazoa</taxon>
        <taxon>Ecdysozoa</taxon>
        <taxon>Arthropoda</taxon>
        <taxon>Hexapoda</taxon>
        <taxon>Insecta</taxon>
        <taxon>Pterygota</taxon>
        <taxon>Neoptera</taxon>
        <taxon>Paraneoptera</taxon>
        <taxon>Hemiptera</taxon>
        <taxon>Sternorrhyncha</taxon>
        <taxon>Aphidomorpha</taxon>
        <taxon>Aphidoidea</taxon>
        <taxon>Aphididae</taxon>
        <taxon>Macrosiphini</taxon>
        <taxon>Macrosiphum</taxon>
    </lineage>
</organism>
<protein>
    <submittedName>
        <fullName evidence="1">Uncharacterized protein</fullName>
    </submittedName>
</protein>
<dbReference type="EMBL" id="CARXXK010001250">
    <property type="protein sequence ID" value="CAI6374998.1"/>
    <property type="molecule type" value="Genomic_DNA"/>
</dbReference>
<evidence type="ECO:0000313" key="2">
    <source>
        <dbReference type="Proteomes" id="UP001160148"/>
    </source>
</evidence>
<keyword evidence="2" id="KW-1185">Reference proteome</keyword>
<comment type="caution">
    <text evidence="1">The sequence shown here is derived from an EMBL/GenBank/DDBJ whole genome shotgun (WGS) entry which is preliminary data.</text>
</comment>
<reference evidence="1 2" key="1">
    <citation type="submission" date="2023-01" db="EMBL/GenBank/DDBJ databases">
        <authorList>
            <person name="Whitehead M."/>
        </authorList>
    </citation>
    <scope>NUCLEOTIDE SEQUENCE [LARGE SCALE GENOMIC DNA]</scope>
</reference>
<sequence>MKLKDIPEVLTIENLNYQLRGITSFVNGGELSVSSVCHYKDYCKRISSWEVYDDLATNSITLNSMTKVACDFIVYTV</sequence>
<gene>
    <name evidence="1" type="ORF">MEUPH1_LOCUS28554</name>
</gene>
<evidence type="ECO:0000313" key="1">
    <source>
        <dbReference type="EMBL" id="CAI6374998.1"/>
    </source>
</evidence>